<dbReference type="AlphaFoldDB" id="A0A914WF38"/>
<evidence type="ECO:0000256" key="2">
    <source>
        <dbReference type="SAM" id="MobiDB-lite"/>
    </source>
</evidence>
<feature type="region of interest" description="Disordered" evidence="2">
    <location>
        <begin position="171"/>
        <end position="207"/>
    </location>
</feature>
<feature type="compositionally biased region" description="Polar residues" evidence="2">
    <location>
        <begin position="178"/>
        <end position="204"/>
    </location>
</feature>
<feature type="region of interest" description="Disordered" evidence="2">
    <location>
        <begin position="688"/>
        <end position="707"/>
    </location>
</feature>
<name>A0A914WF38_9BILA</name>
<keyword evidence="3" id="KW-1185">Reference proteome</keyword>
<dbReference type="InterPro" id="IPR051747">
    <property type="entry name" value="Angiomotin-like"/>
</dbReference>
<feature type="region of interest" description="Disordered" evidence="2">
    <location>
        <begin position="225"/>
        <end position="279"/>
    </location>
</feature>
<feature type="compositionally biased region" description="Low complexity" evidence="2">
    <location>
        <begin position="694"/>
        <end position="706"/>
    </location>
</feature>
<dbReference type="WBParaSite" id="PSAMB.scaffold394size53456.g5682.t1">
    <property type="protein sequence ID" value="PSAMB.scaffold394size53456.g5682.t1"/>
    <property type="gene ID" value="PSAMB.scaffold394size53456.g5682"/>
</dbReference>
<accession>A0A914WF38</accession>
<dbReference type="PANTHER" id="PTHR14826:SF14">
    <property type="entry name" value="ANGIOMOTIN_C DOMAIN-CONTAINING PROTEIN"/>
    <property type="match status" value="1"/>
</dbReference>
<proteinExistence type="predicted"/>
<feature type="coiled-coil region" evidence="1">
    <location>
        <begin position="414"/>
        <end position="497"/>
    </location>
</feature>
<dbReference type="GO" id="GO:0005886">
    <property type="term" value="C:plasma membrane"/>
    <property type="evidence" value="ECO:0007669"/>
    <property type="project" value="TreeGrafter"/>
</dbReference>
<feature type="region of interest" description="Disordered" evidence="2">
    <location>
        <begin position="733"/>
        <end position="752"/>
    </location>
</feature>
<reference evidence="4" key="1">
    <citation type="submission" date="2022-11" db="UniProtKB">
        <authorList>
            <consortium name="WormBaseParasite"/>
        </authorList>
    </citation>
    <scope>IDENTIFICATION</scope>
</reference>
<organism evidence="3 4">
    <name type="scientific">Plectus sambesii</name>
    <dbReference type="NCBI Taxonomy" id="2011161"/>
    <lineage>
        <taxon>Eukaryota</taxon>
        <taxon>Metazoa</taxon>
        <taxon>Ecdysozoa</taxon>
        <taxon>Nematoda</taxon>
        <taxon>Chromadorea</taxon>
        <taxon>Plectida</taxon>
        <taxon>Plectina</taxon>
        <taxon>Plectoidea</taxon>
        <taxon>Plectidae</taxon>
        <taxon>Plectus</taxon>
    </lineage>
</organism>
<feature type="coiled-coil region" evidence="1">
    <location>
        <begin position="286"/>
        <end position="376"/>
    </location>
</feature>
<dbReference type="Proteomes" id="UP000887566">
    <property type="component" value="Unplaced"/>
</dbReference>
<feature type="compositionally biased region" description="Basic and acidic residues" evidence="2">
    <location>
        <begin position="1"/>
        <end position="14"/>
    </location>
</feature>
<dbReference type="InterPro" id="IPR009114">
    <property type="entry name" value="Angiomotin"/>
</dbReference>
<dbReference type="GO" id="GO:0031410">
    <property type="term" value="C:cytoplasmic vesicle"/>
    <property type="evidence" value="ECO:0007669"/>
    <property type="project" value="TreeGrafter"/>
</dbReference>
<feature type="region of interest" description="Disordered" evidence="2">
    <location>
        <begin position="1"/>
        <end position="81"/>
    </location>
</feature>
<evidence type="ECO:0000256" key="1">
    <source>
        <dbReference type="SAM" id="Coils"/>
    </source>
</evidence>
<keyword evidence="1" id="KW-0175">Coiled coil</keyword>
<dbReference type="GO" id="GO:0030334">
    <property type="term" value="P:regulation of cell migration"/>
    <property type="evidence" value="ECO:0007669"/>
    <property type="project" value="TreeGrafter"/>
</dbReference>
<dbReference type="GO" id="GO:0030036">
    <property type="term" value="P:actin cytoskeleton organization"/>
    <property type="evidence" value="ECO:0007669"/>
    <property type="project" value="TreeGrafter"/>
</dbReference>
<feature type="compositionally biased region" description="Polar residues" evidence="2">
    <location>
        <begin position="643"/>
        <end position="656"/>
    </location>
</feature>
<dbReference type="GO" id="GO:0005923">
    <property type="term" value="C:bicellular tight junction"/>
    <property type="evidence" value="ECO:0007669"/>
    <property type="project" value="TreeGrafter"/>
</dbReference>
<protein>
    <submittedName>
        <fullName evidence="4">Angiomotin</fullName>
    </submittedName>
</protein>
<sequence>MDRMPSERANDHQGGDQQQQRGRLSSAKEDPPEYRSSPRSSAPPPAYGYASHRSSSVEPRRASQPPITRKSPDTRAVQAVPPFETNVDSKFGESVVLKQLFQEAAVSGHLPVNGDASYHHMTHSTRKNTAQVTTTTMGDDEVDEEEQEQRQSAMIDNYQAQLFAHQYDHHHELHSASDHATNQLQPRPVPSTMSHSQPNLNNLSKGDGVRQIHQAQLITVNNNDSAHFDHSSYRQQQQQQSAGRDQAPPPYRSHGNAASTVAEGEPVRGRSEQPFMTGDVYDSPQVRVASRMVNLLSEENKSLRQQIDVYVKKTIKLQQLEHGYQRIQQEYEDLVRHKEKQEALEKQAAQRLEAELQRLQRDNALLLERNQLLESHLNGQVHTLRAVDHSEEIHRLNLLIDQLVPQNKQLLECKEHQRKHIAILDKALKNAQEKVTRKENECQQLARAADRNAELQQALQASVADKQERDDAYKRVKAQLEMEIAQLKMQLAKENVSLVNGGIKKSSASINRSSLDVDETVAKLRRDIDTKDERIMKLEKRLVELEAKYQSEVRRKNQLEDDKSDTASARISDLEEAKLGVEKLAADLRAECEHFRHSSVDYRTLIASLESKMHQMEARLAEKDSMIDVLKRQQQQQHHHHLSSSVDSSGRPSQTFDRPAAFHPIKLTSGPSELSRFRLEQTRLKLLQSATAGSRRPSSSLSSSWSHHGKLPASLDASFTPSDIHSLDRARIYKERSESSGPTTSPRYPSLQRGHLRAASGDDYLLSAHRFSSSALEQKQRIRNIKVTENRAPVSADEQVWDV</sequence>
<feature type="region of interest" description="Disordered" evidence="2">
    <location>
        <begin position="630"/>
        <end position="667"/>
    </location>
</feature>
<evidence type="ECO:0000313" key="4">
    <source>
        <dbReference type="WBParaSite" id="PSAMB.scaffold394size53456.g5682.t1"/>
    </source>
</evidence>
<evidence type="ECO:0000313" key="3">
    <source>
        <dbReference type="Proteomes" id="UP000887566"/>
    </source>
</evidence>
<dbReference type="PANTHER" id="PTHR14826">
    <property type="entry name" value="ANGIOMOTIN"/>
    <property type="match status" value="1"/>
</dbReference>
<dbReference type="PRINTS" id="PR01807">
    <property type="entry name" value="ANGIOMOTIN"/>
</dbReference>